<feature type="domain" description="HTH tetR-type" evidence="3">
    <location>
        <begin position="3"/>
        <end position="63"/>
    </location>
</feature>
<dbReference type="InterPro" id="IPR001647">
    <property type="entry name" value="HTH_TetR"/>
</dbReference>
<keyword evidence="1 2" id="KW-0238">DNA-binding</keyword>
<gene>
    <name evidence="4" type="ORF">SAMN04487909_103104</name>
</gene>
<dbReference type="OrthoDB" id="494991at2"/>
<evidence type="ECO:0000259" key="3">
    <source>
        <dbReference type="PROSITE" id="PS50977"/>
    </source>
</evidence>
<proteinExistence type="predicted"/>
<dbReference type="Proteomes" id="UP000182836">
    <property type="component" value="Unassembled WGS sequence"/>
</dbReference>
<evidence type="ECO:0000313" key="4">
    <source>
        <dbReference type="EMBL" id="SDI33264.1"/>
    </source>
</evidence>
<dbReference type="InterPro" id="IPR050624">
    <property type="entry name" value="HTH-type_Tx_Regulator"/>
</dbReference>
<organism evidence="4 5">
    <name type="scientific">Aneurinibacillus migulanus</name>
    <name type="common">Bacillus migulanus</name>
    <dbReference type="NCBI Taxonomy" id="47500"/>
    <lineage>
        <taxon>Bacteria</taxon>
        <taxon>Bacillati</taxon>
        <taxon>Bacillota</taxon>
        <taxon>Bacilli</taxon>
        <taxon>Bacillales</taxon>
        <taxon>Paenibacillaceae</taxon>
        <taxon>Aneurinibacillus group</taxon>
        <taxon>Aneurinibacillus</taxon>
    </lineage>
</organism>
<dbReference type="GeneID" id="42305414"/>
<dbReference type="PANTHER" id="PTHR43479:SF11">
    <property type="entry name" value="ACREF_ENVCD OPERON REPRESSOR-RELATED"/>
    <property type="match status" value="1"/>
</dbReference>
<name>A0A1G8JPT8_ANEMI</name>
<dbReference type="AlphaFoldDB" id="A0A1G8JPT8"/>
<reference evidence="4 5" key="1">
    <citation type="submission" date="2016-10" db="EMBL/GenBank/DDBJ databases">
        <authorList>
            <person name="de Groot N.N."/>
        </authorList>
    </citation>
    <scope>NUCLEOTIDE SEQUENCE [LARGE SCALE GENOMIC DNA]</scope>
    <source>
        <strain evidence="4 5">DSM 2895</strain>
    </source>
</reference>
<dbReference type="GO" id="GO:0003677">
    <property type="term" value="F:DNA binding"/>
    <property type="evidence" value="ECO:0007669"/>
    <property type="project" value="UniProtKB-UniRule"/>
</dbReference>
<evidence type="ECO:0000256" key="2">
    <source>
        <dbReference type="PROSITE-ProRule" id="PRU00335"/>
    </source>
</evidence>
<evidence type="ECO:0000313" key="5">
    <source>
        <dbReference type="Proteomes" id="UP000182836"/>
    </source>
</evidence>
<accession>A0A1G8JPT8</accession>
<dbReference type="SUPFAM" id="SSF46689">
    <property type="entry name" value="Homeodomain-like"/>
    <property type="match status" value="1"/>
</dbReference>
<dbReference type="InterPro" id="IPR009057">
    <property type="entry name" value="Homeodomain-like_sf"/>
</dbReference>
<evidence type="ECO:0000256" key="1">
    <source>
        <dbReference type="ARBA" id="ARBA00023125"/>
    </source>
</evidence>
<dbReference type="PANTHER" id="PTHR43479">
    <property type="entry name" value="ACREF/ENVCD OPERON REPRESSOR-RELATED"/>
    <property type="match status" value="1"/>
</dbReference>
<dbReference type="Pfam" id="PF00440">
    <property type="entry name" value="TetR_N"/>
    <property type="match status" value="1"/>
</dbReference>
<dbReference type="PROSITE" id="PS50977">
    <property type="entry name" value="HTH_TETR_2"/>
    <property type="match status" value="1"/>
</dbReference>
<dbReference type="RefSeq" id="WP_052812084.1">
    <property type="nucleotide sequence ID" value="NZ_BJOA01000030.1"/>
</dbReference>
<dbReference type="PRINTS" id="PR00455">
    <property type="entry name" value="HTHTETR"/>
</dbReference>
<protein>
    <submittedName>
        <fullName evidence="4">Transcriptional regulator, TetR family</fullName>
    </submittedName>
</protein>
<feature type="DNA-binding region" description="H-T-H motif" evidence="2">
    <location>
        <begin position="26"/>
        <end position="45"/>
    </location>
</feature>
<sequence length="203" mass="23783">MSHSFRQRILAAAHKVFIEKGYRQADMRSIAKEAGIAVGTIYNYYPNKAVLYQAILVQQSDELDFRIFEITRDENQHTVEKLQSITDLLLAFVVRHSSFWREIVEDPQRNVEIRDEGHKAQMRAHEQLKKHLFNVFTEATKESVWIERHVLTYIAAVTHIGVFFPEQLEENQRYVMGLVQRMLGLSRTETDIAETDIIKHIQD</sequence>
<dbReference type="EMBL" id="FNED01000003">
    <property type="protein sequence ID" value="SDI33264.1"/>
    <property type="molecule type" value="Genomic_DNA"/>
</dbReference>
<dbReference type="Gene3D" id="1.10.357.10">
    <property type="entry name" value="Tetracycline Repressor, domain 2"/>
    <property type="match status" value="1"/>
</dbReference>